<proteinExistence type="predicted"/>
<sequence>MVPNITSGSSFYGVIAYNKIKVDDGTAKVL</sequence>
<accession>A0A5P3AYF6</accession>
<evidence type="ECO:0000313" key="1">
    <source>
        <dbReference type="EMBL" id="QEW37878.1"/>
    </source>
</evidence>
<name>A0A5P3AYF6_PHOVU</name>
<protein>
    <submittedName>
        <fullName evidence="1">Uncharacterized protein</fullName>
    </submittedName>
</protein>
<dbReference type="Proteomes" id="UP000326091">
    <property type="component" value="Chromosome"/>
</dbReference>
<evidence type="ECO:0000313" key="2">
    <source>
        <dbReference type="Proteomes" id="UP000326091"/>
    </source>
</evidence>
<gene>
    <name evidence="1" type="ORF">VIC01_03478</name>
</gene>
<dbReference type="AlphaFoldDB" id="A0A5P3AYF6"/>
<dbReference type="EMBL" id="CP043529">
    <property type="protein sequence ID" value="QEW37878.1"/>
    <property type="molecule type" value="Genomic_DNA"/>
</dbReference>
<organism evidence="1 2">
    <name type="scientific">Phocaeicola vulgatus</name>
    <name type="common">Bacteroides vulgatus</name>
    <dbReference type="NCBI Taxonomy" id="821"/>
    <lineage>
        <taxon>Bacteria</taxon>
        <taxon>Pseudomonadati</taxon>
        <taxon>Bacteroidota</taxon>
        <taxon>Bacteroidia</taxon>
        <taxon>Bacteroidales</taxon>
        <taxon>Bacteroidaceae</taxon>
        <taxon>Phocaeicola</taxon>
    </lineage>
</organism>
<reference evidence="1 2" key="1">
    <citation type="submission" date="2019-09" db="EMBL/GenBank/DDBJ databases">
        <title>Commensal-derived Metabolites Govern Vibrio cholerae Pathogenesis in Host.</title>
        <authorList>
            <person name="Yoon S.S."/>
            <person name="Yoon M.Y."/>
        </authorList>
    </citation>
    <scope>NUCLEOTIDE SEQUENCE [LARGE SCALE GENOMIC DNA]</scope>
    <source>
        <strain evidence="1 2">VIC01</strain>
    </source>
</reference>